<accession>A0A382H3W0</accession>
<dbReference type="AlphaFoldDB" id="A0A382H3W0"/>
<dbReference type="GO" id="GO:0005829">
    <property type="term" value="C:cytosol"/>
    <property type="evidence" value="ECO:0007669"/>
    <property type="project" value="TreeGrafter"/>
</dbReference>
<dbReference type="HAMAP" id="MF_00274">
    <property type="entry name" value="DNA_YbaB_EbfC"/>
    <property type="match status" value="1"/>
</dbReference>
<dbReference type="SUPFAM" id="SSF82607">
    <property type="entry name" value="YbaB-like"/>
    <property type="match status" value="1"/>
</dbReference>
<dbReference type="PIRSF" id="PIRSF004555">
    <property type="entry name" value="UCP004555"/>
    <property type="match status" value="1"/>
</dbReference>
<dbReference type="NCBIfam" id="TIGR00103">
    <property type="entry name" value="DNA_YbaB_EbfC"/>
    <property type="match status" value="1"/>
</dbReference>
<dbReference type="InterPro" id="IPR036894">
    <property type="entry name" value="YbaB-like_sf"/>
</dbReference>
<dbReference type="PANTHER" id="PTHR33449:SF1">
    <property type="entry name" value="NUCLEOID-ASSOCIATED PROTEIN YBAB"/>
    <property type="match status" value="1"/>
</dbReference>
<dbReference type="InterPro" id="IPR004401">
    <property type="entry name" value="YbaB/EbfC"/>
</dbReference>
<organism evidence="2">
    <name type="scientific">marine metagenome</name>
    <dbReference type="NCBI Taxonomy" id="408172"/>
    <lineage>
        <taxon>unclassified sequences</taxon>
        <taxon>metagenomes</taxon>
        <taxon>ecological metagenomes</taxon>
    </lineage>
</organism>
<keyword evidence="1" id="KW-0238">DNA-binding</keyword>
<evidence type="ECO:0000313" key="2">
    <source>
        <dbReference type="EMBL" id="SVB81815.1"/>
    </source>
</evidence>
<dbReference type="Pfam" id="PF02575">
    <property type="entry name" value="YbaB_DNA_bd"/>
    <property type="match status" value="1"/>
</dbReference>
<name>A0A382H3W0_9ZZZZ</name>
<protein>
    <recommendedName>
        <fullName evidence="3">Nucleoid-associated protein</fullName>
    </recommendedName>
</protein>
<proteinExistence type="inferred from homology"/>
<dbReference type="PANTHER" id="PTHR33449">
    <property type="entry name" value="NUCLEOID-ASSOCIATED PROTEIN YBAB"/>
    <property type="match status" value="1"/>
</dbReference>
<evidence type="ECO:0008006" key="3">
    <source>
        <dbReference type="Google" id="ProtNLM"/>
    </source>
</evidence>
<gene>
    <name evidence="2" type="ORF">METZ01_LOCUS234669</name>
</gene>
<sequence length="101" mass="10691">MKQAQEMQEKLKAAQESLASIEVTGASGGGMVEVVMTCRYDVRRVSIDDALASDDKEVLEDLIAAAVNDAVRRVEKVSQEKMGGLTAGINIPGLNIPGMNG</sequence>
<dbReference type="EMBL" id="UINC01058952">
    <property type="protein sequence ID" value="SVB81815.1"/>
    <property type="molecule type" value="Genomic_DNA"/>
</dbReference>
<dbReference type="Gene3D" id="3.30.1310.10">
    <property type="entry name" value="Nucleoid-associated protein YbaB-like domain"/>
    <property type="match status" value="1"/>
</dbReference>
<evidence type="ECO:0000256" key="1">
    <source>
        <dbReference type="ARBA" id="ARBA00023125"/>
    </source>
</evidence>
<reference evidence="2" key="1">
    <citation type="submission" date="2018-05" db="EMBL/GenBank/DDBJ databases">
        <authorList>
            <person name="Lanie J.A."/>
            <person name="Ng W.-L."/>
            <person name="Kazmierczak K.M."/>
            <person name="Andrzejewski T.M."/>
            <person name="Davidsen T.M."/>
            <person name="Wayne K.J."/>
            <person name="Tettelin H."/>
            <person name="Glass J.I."/>
            <person name="Rusch D."/>
            <person name="Podicherti R."/>
            <person name="Tsui H.-C.T."/>
            <person name="Winkler M.E."/>
        </authorList>
    </citation>
    <scope>NUCLEOTIDE SEQUENCE</scope>
</reference>
<dbReference type="GO" id="GO:0003677">
    <property type="term" value="F:DNA binding"/>
    <property type="evidence" value="ECO:0007669"/>
    <property type="project" value="UniProtKB-KW"/>
</dbReference>